<keyword evidence="2" id="KW-1185">Reference proteome</keyword>
<dbReference type="Proteomes" id="UP000475862">
    <property type="component" value="Unassembled WGS sequence"/>
</dbReference>
<dbReference type="AlphaFoldDB" id="A0A6G0TSP9"/>
<accession>A0A6G0TSP9</accession>
<proteinExistence type="predicted"/>
<gene>
    <name evidence="1" type="ORF">AGLY_005909</name>
</gene>
<evidence type="ECO:0000313" key="2">
    <source>
        <dbReference type="Proteomes" id="UP000475862"/>
    </source>
</evidence>
<sequence length="201" mass="22682">MIAVLRILVHCSQQLIHRQFLIVVNQVTQLYFLRTLINFGIRYLNPSELHDCLFSNNSSTILVTGNVCLLTTKFFTPSITNEEYHLRTDLLLLFGLRSQPCFSKADEYISMSESDMECEFQLLKSKRRDLITDKMLVAKSVCMSINLFFSNSCGKELTADVSLAVLSLIMAKATSLSPSKPIDSFNCLTSSSEFFKCSSSD</sequence>
<organism evidence="1 2">
    <name type="scientific">Aphis glycines</name>
    <name type="common">Soybean aphid</name>
    <dbReference type="NCBI Taxonomy" id="307491"/>
    <lineage>
        <taxon>Eukaryota</taxon>
        <taxon>Metazoa</taxon>
        <taxon>Ecdysozoa</taxon>
        <taxon>Arthropoda</taxon>
        <taxon>Hexapoda</taxon>
        <taxon>Insecta</taxon>
        <taxon>Pterygota</taxon>
        <taxon>Neoptera</taxon>
        <taxon>Paraneoptera</taxon>
        <taxon>Hemiptera</taxon>
        <taxon>Sternorrhyncha</taxon>
        <taxon>Aphidomorpha</taxon>
        <taxon>Aphidoidea</taxon>
        <taxon>Aphididae</taxon>
        <taxon>Aphidini</taxon>
        <taxon>Aphis</taxon>
        <taxon>Aphis</taxon>
    </lineage>
</organism>
<name>A0A6G0TSP9_APHGL</name>
<protein>
    <submittedName>
        <fullName evidence="1">Uncharacterized protein</fullName>
    </submittedName>
</protein>
<dbReference type="EMBL" id="VYZN01000017">
    <property type="protein sequence ID" value="KAE9537937.1"/>
    <property type="molecule type" value="Genomic_DNA"/>
</dbReference>
<reference evidence="1 2" key="1">
    <citation type="submission" date="2019-08" db="EMBL/GenBank/DDBJ databases">
        <title>The genome of the soybean aphid Biotype 1, its phylome, world population structure and adaptation to the North American continent.</title>
        <authorList>
            <person name="Giordano R."/>
            <person name="Donthu R.K."/>
            <person name="Hernandez A.G."/>
            <person name="Wright C.L."/>
            <person name="Zimin A.V."/>
        </authorList>
    </citation>
    <scope>NUCLEOTIDE SEQUENCE [LARGE SCALE GENOMIC DNA]</scope>
    <source>
        <tissue evidence="1">Whole aphids</tissue>
    </source>
</reference>
<evidence type="ECO:0000313" key="1">
    <source>
        <dbReference type="EMBL" id="KAE9537937.1"/>
    </source>
</evidence>
<comment type="caution">
    <text evidence="1">The sequence shown here is derived from an EMBL/GenBank/DDBJ whole genome shotgun (WGS) entry which is preliminary data.</text>
</comment>